<dbReference type="EMBL" id="JAEHOD010000010">
    <property type="protein sequence ID" value="KAG2450876.1"/>
    <property type="molecule type" value="Genomic_DNA"/>
</dbReference>
<feature type="compositionally biased region" description="Low complexity" evidence="1">
    <location>
        <begin position="55"/>
        <end position="66"/>
    </location>
</feature>
<feature type="region of interest" description="Disordered" evidence="1">
    <location>
        <begin position="1943"/>
        <end position="1976"/>
    </location>
</feature>
<feature type="compositionally biased region" description="Basic residues" evidence="1">
    <location>
        <begin position="2304"/>
        <end position="2319"/>
    </location>
</feature>
<feature type="compositionally biased region" description="Polar residues" evidence="1">
    <location>
        <begin position="120"/>
        <end position="133"/>
    </location>
</feature>
<feature type="region of interest" description="Disordered" evidence="1">
    <location>
        <begin position="788"/>
        <end position="809"/>
    </location>
</feature>
<feature type="compositionally biased region" description="Low complexity" evidence="1">
    <location>
        <begin position="13"/>
        <end position="36"/>
    </location>
</feature>
<feature type="compositionally biased region" description="Low complexity" evidence="1">
    <location>
        <begin position="2469"/>
        <end position="2507"/>
    </location>
</feature>
<feature type="compositionally biased region" description="Polar residues" evidence="1">
    <location>
        <begin position="157"/>
        <end position="168"/>
    </location>
</feature>
<feature type="compositionally biased region" description="Gly residues" evidence="1">
    <location>
        <begin position="288"/>
        <end position="332"/>
    </location>
</feature>
<feature type="compositionally biased region" description="Gly residues" evidence="1">
    <location>
        <begin position="1376"/>
        <end position="1397"/>
    </location>
</feature>
<feature type="compositionally biased region" description="Gly residues" evidence="1">
    <location>
        <begin position="231"/>
        <end position="256"/>
    </location>
</feature>
<protein>
    <submittedName>
        <fullName evidence="2">Uncharacterized protein</fullName>
    </submittedName>
</protein>
<feature type="region of interest" description="Disordered" evidence="1">
    <location>
        <begin position="1026"/>
        <end position="1045"/>
    </location>
</feature>
<organism evidence="2 3">
    <name type="scientific">Chlamydomonas schloesseri</name>
    <dbReference type="NCBI Taxonomy" id="2026947"/>
    <lineage>
        <taxon>Eukaryota</taxon>
        <taxon>Viridiplantae</taxon>
        <taxon>Chlorophyta</taxon>
        <taxon>core chlorophytes</taxon>
        <taxon>Chlorophyceae</taxon>
        <taxon>CS clade</taxon>
        <taxon>Chlamydomonadales</taxon>
        <taxon>Chlamydomonadaceae</taxon>
        <taxon>Chlamydomonas</taxon>
    </lineage>
</organism>
<feature type="region of interest" description="Disordered" evidence="1">
    <location>
        <begin position="1996"/>
        <end position="2021"/>
    </location>
</feature>
<feature type="compositionally biased region" description="Gly residues" evidence="1">
    <location>
        <begin position="2207"/>
        <end position="2222"/>
    </location>
</feature>
<feature type="compositionally biased region" description="Low complexity" evidence="1">
    <location>
        <begin position="1251"/>
        <end position="1260"/>
    </location>
</feature>
<feature type="compositionally biased region" description="Low complexity" evidence="1">
    <location>
        <begin position="1268"/>
        <end position="1279"/>
    </location>
</feature>
<gene>
    <name evidence="2" type="ORF">HYH02_004709</name>
</gene>
<feature type="region of interest" description="Disordered" evidence="1">
    <location>
        <begin position="1676"/>
        <end position="1758"/>
    </location>
</feature>
<feature type="compositionally biased region" description="Low complexity" evidence="1">
    <location>
        <begin position="1001"/>
        <end position="1020"/>
    </location>
</feature>
<feature type="region of interest" description="Disordered" evidence="1">
    <location>
        <begin position="2287"/>
        <end position="2361"/>
    </location>
</feature>
<name>A0A836B8G4_9CHLO</name>
<feature type="compositionally biased region" description="Gly residues" evidence="1">
    <location>
        <begin position="907"/>
        <end position="919"/>
    </location>
</feature>
<feature type="region of interest" description="Disordered" evidence="1">
    <location>
        <begin position="1251"/>
        <end position="1290"/>
    </location>
</feature>
<keyword evidence="3" id="KW-1185">Reference proteome</keyword>
<feature type="compositionally biased region" description="Low complexity" evidence="1">
    <location>
        <begin position="875"/>
        <end position="886"/>
    </location>
</feature>
<feature type="region of interest" description="Disordered" evidence="1">
    <location>
        <begin position="1476"/>
        <end position="1503"/>
    </location>
</feature>
<feature type="compositionally biased region" description="Gly residues" evidence="1">
    <location>
        <begin position="587"/>
        <end position="601"/>
    </location>
</feature>
<feature type="region of interest" description="Disordered" evidence="1">
    <location>
        <begin position="899"/>
        <end position="919"/>
    </location>
</feature>
<feature type="region of interest" description="Disordered" evidence="1">
    <location>
        <begin position="1001"/>
        <end position="1021"/>
    </location>
</feature>
<dbReference type="OrthoDB" id="552058at2759"/>
<feature type="region of interest" description="Disordered" evidence="1">
    <location>
        <begin position="1376"/>
        <end position="1411"/>
    </location>
</feature>
<reference evidence="2" key="1">
    <citation type="journal article" date="2020" name="bioRxiv">
        <title>Comparative genomics of Chlamydomonas.</title>
        <authorList>
            <person name="Craig R.J."/>
            <person name="Hasan A.R."/>
            <person name="Ness R.W."/>
            <person name="Keightley P.D."/>
        </authorList>
    </citation>
    <scope>NUCLEOTIDE SEQUENCE</scope>
    <source>
        <strain evidence="2">CCAP 11/173</strain>
    </source>
</reference>
<feature type="region of interest" description="Disordered" evidence="1">
    <location>
        <begin position="229"/>
        <end position="271"/>
    </location>
</feature>
<dbReference type="Proteomes" id="UP000613740">
    <property type="component" value="Unassembled WGS sequence"/>
</dbReference>
<evidence type="ECO:0000313" key="3">
    <source>
        <dbReference type="Proteomes" id="UP000613740"/>
    </source>
</evidence>
<feature type="region of interest" description="Disordered" evidence="1">
    <location>
        <begin position="745"/>
        <end position="766"/>
    </location>
</feature>
<feature type="region of interest" description="Disordered" evidence="1">
    <location>
        <begin position="661"/>
        <end position="694"/>
    </location>
</feature>
<comment type="caution">
    <text evidence="2">The sequence shown here is derived from an EMBL/GenBank/DDBJ whole genome shotgun (WGS) entry which is preliminary data.</text>
</comment>
<feature type="compositionally biased region" description="Polar residues" evidence="1">
    <location>
        <begin position="666"/>
        <end position="681"/>
    </location>
</feature>
<evidence type="ECO:0000313" key="2">
    <source>
        <dbReference type="EMBL" id="KAG2450876.1"/>
    </source>
</evidence>
<feature type="compositionally biased region" description="Basic and acidic residues" evidence="1">
    <location>
        <begin position="2327"/>
        <end position="2338"/>
    </location>
</feature>
<feature type="compositionally biased region" description="Low complexity" evidence="1">
    <location>
        <begin position="1943"/>
        <end position="1959"/>
    </location>
</feature>
<proteinExistence type="predicted"/>
<accession>A0A836B8G4</accession>
<feature type="region of interest" description="Disordered" evidence="1">
    <location>
        <begin position="1"/>
        <end position="172"/>
    </location>
</feature>
<feature type="region of interest" description="Disordered" evidence="1">
    <location>
        <begin position="284"/>
        <end position="412"/>
    </location>
</feature>
<feature type="region of interest" description="Disordered" evidence="1">
    <location>
        <begin position="865"/>
        <end position="886"/>
    </location>
</feature>
<evidence type="ECO:0000256" key="1">
    <source>
        <dbReference type="SAM" id="MobiDB-lite"/>
    </source>
</evidence>
<feature type="region of interest" description="Disordered" evidence="1">
    <location>
        <begin position="2197"/>
        <end position="2222"/>
    </location>
</feature>
<feature type="compositionally biased region" description="Basic and acidic residues" evidence="1">
    <location>
        <begin position="1704"/>
        <end position="1716"/>
    </location>
</feature>
<dbReference type="PANTHER" id="PTHR10019">
    <property type="entry name" value="SNF5"/>
    <property type="match status" value="1"/>
</dbReference>
<feature type="region of interest" description="Disordered" evidence="1">
    <location>
        <begin position="2426"/>
        <end position="2515"/>
    </location>
</feature>
<feature type="compositionally biased region" description="Low complexity" evidence="1">
    <location>
        <begin position="97"/>
        <end position="111"/>
    </location>
</feature>
<feature type="region of interest" description="Disordered" evidence="1">
    <location>
        <begin position="569"/>
        <end position="612"/>
    </location>
</feature>
<feature type="compositionally biased region" description="Basic residues" evidence="1">
    <location>
        <begin position="799"/>
        <end position="809"/>
    </location>
</feature>
<sequence>MEPSDTARHHGWAGAAGAALGRPPGAAARGLPVAAPSPTDRSGGVFGPDRERRSPAYLPSPAASSLERGERRSPHWPYSLLPSPAASGPYVPGDHSGAGASTPGGAAAGMAHVMLPQPQGRRSSAGTASMSQHGGSGALHPQAAVAAAQPPLPPQSGVRTSPAQSQYGGTVGLPAGAHVGHMGQQAGGPVSAGQAAAMPHIGHMLARKASGRSLRGAVSLGAAGLPHIHHVGGGGGSGEDGSPGGPSGGGSGGGGRISASGYAGGRPEPMPRTTLAQYQRAIQSHNGGVPGAGGGGGGGGPGVGSAGHGGHGAAAGGPHAGGGCGAGAGSGQDGRNSGKGSSGRCLDPNDPHVTHIRPVTQLGLMVDSPLRPPPGVPSTGSSKRLGAAPGGGSTISRTSDPGGSGRMPALLPSHPVLRMPAAGGGAAAAAAAALGAAAAAAAAANATAAHPAVARLQLSAASGGSNPLSRTGSAGSAGGASAASAATRVSSSLQPGSQGVKTPAYSILGGAVAAGMGGGGAGTMGTTGGLGSLGGLSVAGAGAAHGHGQYSPLATSSVLNSRTASAISGAPLASTRGPSLLRQGSGIARGPGVMSGGGSVGGSASLPLPTQLSSGGGMGNGIASAAPSGAVTGVGTLAGLSGVLATTGSAAAGAVGGGALGGASTRPLSSERGSTGSNFQRGSHAGHPGGGGGGSGSLAKLMLLGCAGPSSAAAHGSSTPGVGVGGMGRCAEDADGARTMSAASRIGVDGGGGGGSSDVDEARSSGRGGRAGGWFAACLGCLKPNARTTTADSSEVGQPRRKSRSLSHRLSHALSDTFMIRSSTRLGALLHSSASSRNASQSPLARAGGGAAAAAVTVAGSSAGAAAGGGGGASALGRSSRGGSSRKLMLALQPQKPILKNSSGAGAHRGPGALQGQGVLHGGVVTDAASAAASSGQHVSGYTASASGYPVTGYSADVMDSVLGTDSDARPSDARSSAATALAVAATATTTASVHDAIAPAEPGTATATDAGTGTGTPTPVERRRQLLSQPSSPAVQVEPPTPMRCTDELGASQTVTGHPRHPHVGSSRFGPAGSGAPAAAASTAAGLGGEIGAGVGGGSARPQASASMRAMAVVVPPGGNAGSAAGSVIDDADHPAAGRFLHEVPQTSSERAAGSGAVGSTAAASAAASAFGRSRSGLAAVAGARAAQDALAAAALEADPGVVLPPAGLIAMPSPHLGTRISLFSKGGSSTLAPVTGGWCEPAPSDATDGACAGASGMASGSGGGTSSASLLRRPPSRQATSLSNLPFASAHTLPGDSVLPVRNAEGRGASVSAAGSQPIAVTGIASASVPGQLVRAGSGHVHSGGGGGSGSAGIGMSFAHRLAKQVSRGVLTVTGGGGGVSGGPGTAGSAGGAGGNSDHQHRSSNSGNAGAAAAAAVAMTRINSGKNAVLPLPLPPMGPLPVPPRLALDVELAGPFTALAAAAAAASAEASPAGAASPMHAGADSHAAAQSPTHAPSPSGRLACSSVRLSLGLLAPNAAAADVLSPLSVCQDSPRSLAVAIAVGAASSPRGGAASLRRSRFESDSALPVLVEHERSGNGGAMEPVLQDICLACGLPGDLDSAAAAAGASSVEQVVHISVNPLYVAGQTPDSLAAAAAAAADVARLQRAARAGSGAAGALSPLRRQAVSDMGMAMKGAGAQRHSDSGRWGFEPRQQAGAGTRADQKSKAWGDRRRATLAHISYVPQGDSADDADDESGSLQPSGSAVADRAEGSFRRDWKSRVAAGAAAASSGAPMQPAGQLLLKRPSRRQRQPYDSKHVVLAVHGVVAGAIGGEPDASATPHTDSAVQVFRISSDVLPVPQLQSQQQPLMVGGPPGLASDGSYFAYRGAATLPCLPPLLHSCPPQVGGMRGPRPDTQGACWQDNTSCGQALPSAAESAGMGSRDAAAGATSDTVTVLSVLPPPLQQLGSPGGSALASPGGGNSGALGCKPPVPTRMATQTGALAASCGTLGSGGGPALLPPEHRRSGAGAGAARAPPPLPQLLQHQQLPLHKAKDLAVTAATETATASMGAGATVVVRHPPPPHHQMQHRYGTLVDEETDSGAVLPYWPSATGEYGAIVGSYDEGVVSGGSLGLGAAGAQAVRADAVAGEGQGKPPAPALYPGAARAAAAAPPPTYDRVSQLRGAEAAGASAGYSGYTSDASGSVSDWYVPPQHRPLRTLRAPGRGSGGDGGGAADECGQGTGGADAGGAGAGFDGCSSSGSSSGGGDELASHHARRLLAEELLRVRTSGAVLPGVTLETLRAEAEAYSPRPRHSPTSQRGHGPHHRQGHRHRHRHAPVQDAELQEQRRQQLEKPQHWQSAAGVQDQEAGPAGPHNLMPASAVPAASAFAAPTARAAVHSAPRSNQLAHSYPVVQGAQGAGHVPPVGASRLGRPATAAALMGEPAPAGQHDYHGDLGPSSMQHQVAKPHHPQLQPAQQQQPPPPPQQLQTPRQQWQSQQQRQQHQHQQQPQQPQQLQKTTHLQLQKSRSVGPTFDTTALGAAVESIDRADVAPPPESSRRLRKAPTMAAYHRLPAAPASGLPLTAAMLHASAEALLQHLAPAQAIAAAAAAAGGGKAAAGAAAAGATLELEAAEEARLPMGAPRDALERWLVDHSLRLAAERNVGPLDPLDELPPPVTAAAPPLQLHQAPQQQLQLQHRAAGMAAAGVGAAGARRVSASGNTGGAVRPAAWVSESGSGVAVDALPAQAPAAVTTGAAAGVAAVAEPAPMAMPIHPRFAHRANRGARLVPEPEVLQQWLHRGGPAGGASSVQQH</sequence>